<keyword evidence="5 8" id="KW-0812">Transmembrane</keyword>
<dbReference type="PANTHER" id="PTHR34975">
    <property type="entry name" value="SPORE GERMINATION PROTEIN A2"/>
    <property type="match status" value="1"/>
</dbReference>
<keyword evidence="6 8" id="KW-1133">Transmembrane helix</keyword>
<feature type="transmembrane region" description="Helical" evidence="8">
    <location>
        <begin position="81"/>
        <end position="106"/>
    </location>
</feature>
<feature type="transmembrane region" description="Helical" evidence="8">
    <location>
        <begin position="221"/>
        <end position="249"/>
    </location>
</feature>
<evidence type="ECO:0000256" key="3">
    <source>
        <dbReference type="ARBA" id="ARBA00022448"/>
    </source>
</evidence>
<dbReference type="InterPro" id="IPR004761">
    <property type="entry name" value="Spore_GerAB"/>
</dbReference>
<keyword evidence="10" id="KW-1185">Reference proteome</keyword>
<reference evidence="9 10" key="1">
    <citation type="submission" date="2024-09" db="EMBL/GenBank/DDBJ databases">
        <authorList>
            <person name="Sun Q."/>
            <person name="Mori K."/>
        </authorList>
    </citation>
    <scope>NUCLEOTIDE SEQUENCE [LARGE SCALE GENOMIC DNA]</scope>
    <source>
        <strain evidence="9 10">NCAIM B.02529</strain>
    </source>
</reference>
<evidence type="ECO:0000313" key="9">
    <source>
        <dbReference type="EMBL" id="MFC0524345.1"/>
    </source>
</evidence>
<proteinExistence type="inferred from homology"/>
<dbReference type="NCBIfam" id="TIGR00912">
    <property type="entry name" value="2A0309"/>
    <property type="match status" value="1"/>
</dbReference>
<evidence type="ECO:0000313" key="10">
    <source>
        <dbReference type="Proteomes" id="UP001589836"/>
    </source>
</evidence>
<feature type="transmembrane region" description="Helical" evidence="8">
    <location>
        <begin position="335"/>
        <end position="357"/>
    </location>
</feature>
<comment type="caution">
    <text evidence="9">The sequence shown here is derived from an EMBL/GenBank/DDBJ whole genome shotgun (WGS) entry which is preliminary data.</text>
</comment>
<feature type="transmembrane region" description="Helical" evidence="8">
    <location>
        <begin position="269"/>
        <end position="291"/>
    </location>
</feature>
<evidence type="ECO:0000256" key="8">
    <source>
        <dbReference type="SAM" id="Phobius"/>
    </source>
</evidence>
<evidence type="ECO:0000256" key="5">
    <source>
        <dbReference type="ARBA" id="ARBA00022692"/>
    </source>
</evidence>
<evidence type="ECO:0000256" key="2">
    <source>
        <dbReference type="ARBA" id="ARBA00007998"/>
    </source>
</evidence>
<dbReference type="Pfam" id="PF03845">
    <property type="entry name" value="Spore_permease"/>
    <property type="match status" value="1"/>
</dbReference>
<comment type="similarity">
    <text evidence="2">Belongs to the amino acid-polyamine-organocation (APC) superfamily. Spore germination protein (SGP) (TC 2.A.3.9) family.</text>
</comment>
<feature type="transmembrane region" description="Helical" evidence="8">
    <location>
        <begin position="112"/>
        <end position="136"/>
    </location>
</feature>
<evidence type="ECO:0000256" key="6">
    <source>
        <dbReference type="ARBA" id="ARBA00022989"/>
    </source>
</evidence>
<evidence type="ECO:0000256" key="7">
    <source>
        <dbReference type="ARBA" id="ARBA00023136"/>
    </source>
</evidence>
<sequence>MSSKEIISPRQFSLLLLWFLTGTSILLTPGNLVALSKNSGWICVILLFPFGMLYLRMLYSLGKIHGNIDFLQINIKVFGKIIGRLITFLVSLFALISASTVLWVIGDFIALNILYATPVVYIHILFMLAILAGVYYGIETIGRTAEIFTPWILSILLFIAIFSIPQIKWKRTMPFLQEGVQSVLQGSYYELTISTLPLITILFFFFHSVEKERLSFRNLYVPYFLYVLIITVITFLVITVLGANIGGMHSFPTYMLSKNIKGAVERVEVLVAISWILTIYFKMNIYFFAACKGIANTLSLQSYRSIVLPVGIITLCLSVIIYPDNIYADNWNQSIWLYYVTTFGLLYPILLWVISVIKHKRASSGNQKTP</sequence>
<keyword evidence="4" id="KW-0309">Germination</keyword>
<protein>
    <submittedName>
        <fullName evidence="9">Endospore germination permease</fullName>
    </submittedName>
</protein>
<feature type="transmembrane region" description="Helical" evidence="8">
    <location>
        <begin position="187"/>
        <end position="209"/>
    </location>
</feature>
<organism evidence="9 10">
    <name type="scientific">Pontibacillus salicampi</name>
    <dbReference type="NCBI Taxonomy" id="1449801"/>
    <lineage>
        <taxon>Bacteria</taxon>
        <taxon>Bacillati</taxon>
        <taxon>Bacillota</taxon>
        <taxon>Bacilli</taxon>
        <taxon>Bacillales</taxon>
        <taxon>Bacillaceae</taxon>
        <taxon>Pontibacillus</taxon>
    </lineage>
</organism>
<dbReference type="Proteomes" id="UP001589836">
    <property type="component" value="Unassembled WGS sequence"/>
</dbReference>
<name>A0ABV6LPK3_9BACI</name>
<evidence type="ECO:0000256" key="1">
    <source>
        <dbReference type="ARBA" id="ARBA00004141"/>
    </source>
</evidence>
<keyword evidence="3" id="KW-0813">Transport</keyword>
<feature type="transmembrane region" description="Helical" evidence="8">
    <location>
        <begin position="303"/>
        <end position="323"/>
    </location>
</feature>
<keyword evidence="7 8" id="KW-0472">Membrane</keyword>
<evidence type="ECO:0000256" key="4">
    <source>
        <dbReference type="ARBA" id="ARBA00022544"/>
    </source>
</evidence>
<feature type="transmembrane region" description="Helical" evidence="8">
    <location>
        <begin position="39"/>
        <end position="61"/>
    </location>
</feature>
<accession>A0ABV6LPK3</accession>
<feature type="transmembrane region" description="Helical" evidence="8">
    <location>
        <begin position="148"/>
        <end position="167"/>
    </location>
</feature>
<dbReference type="PANTHER" id="PTHR34975:SF2">
    <property type="entry name" value="SPORE GERMINATION PROTEIN A2"/>
    <property type="match status" value="1"/>
</dbReference>
<gene>
    <name evidence="9" type="ORF">ACFFGV_12290</name>
</gene>
<feature type="transmembrane region" description="Helical" evidence="8">
    <location>
        <begin position="12"/>
        <end position="33"/>
    </location>
</feature>
<comment type="subcellular location">
    <subcellularLocation>
        <location evidence="1">Membrane</location>
        <topology evidence="1">Multi-pass membrane protein</topology>
    </subcellularLocation>
</comment>
<dbReference type="RefSeq" id="WP_377348229.1">
    <property type="nucleotide sequence ID" value="NZ_JBHLTP010000011.1"/>
</dbReference>
<dbReference type="EMBL" id="JBHLTP010000011">
    <property type="protein sequence ID" value="MFC0524345.1"/>
    <property type="molecule type" value="Genomic_DNA"/>
</dbReference>